<proteinExistence type="inferred from homology"/>
<feature type="domain" description="RNA polymerase sigma-70 region 2" evidence="6">
    <location>
        <begin position="35"/>
        <end position="102"/>
    </location>
</feature>
<dbReference type="InterPro" id="IPR013325">
    <property type="entry name" value="RNA_pol_sigma_r2"/>
</dbReference>
<dbReference type="NCBIfam" id="NF007228">
    <property type="entry name" value="PRK09646.1"/>
    <property type="match status" value="1"/>
</dbReference>
<keyword evidence="5" id="KW-0804">Transcription</keyword>
<evidence type="ECO:0000259" key="6">
    <source>
        <dbReference type="Pfam" id="PF04542"/>
    </source>
</evidence>
<dbReference type="GO" id="GO:0016987">
    <property type="term" value="F:sigma factor activity"/>
    <property type="evidence" value="ECO:0007669"/>
    <property type="project" value="UniProtKB-KW"/>
</dbReference>
<dbReference type="InterPro" id="IPR039425">
    <property type="entry name" value="RNA_pol_sigma-70-like"/>
</dbReference>
<dbReference type="OrthoDB" id="9784272at2"/>
<organism evidence="8 9">
    <name type="scientific">Neomicrococcus aestuarii</name>
    <dbReference type="NCBI Taxonomy" id="556325"/>
    <lineage>
        <taxon>Bacteria</taxon>
        <taxon>Bacillati</taxon>
        <taxon>Actinomycetota</taxon>
        <taxon>Actinomycetes</taxon>
        <taxon>Micrococcales</taxon>
        <taxon>Micrococcaceae</taxon>
        <taxon>Neomicrococcus</taxon>
    </lineage>
</organism>
<dbReference type="NCBIfam" id="TIGR02937">
    <property type="entry name" value="sigma70-ECF"/>
    <property type="match status" value="1"/>
</dbReference>
<protein>
    <submittedName>
        <fullName evidence="8">RNA polymerase subunit sigma</fullName>
    </submittedName>
</protein>
<dbReference type="InterPro" id="IPR036388">
    <property type="entry name" value="WH-like_DNA-bd_sf"/>
</dbReference>
<evidence type="ECO:0000313" key="9">
    <source>
        <dbReference type="Proteomes" id="UP000183530"/>
    </source>
</evidence>
<feature type="domain" description="RNA polymerase sigma-70 region 4" evidence="7">
    <location>
        <begin position="139"/>
        <end position="187"/>
    </location>
</feature>
<dbReference type="EMBL" id="CP018135">
    <property type="protein sequence ID" value="APF40953.1"/>
    <property type="molecule type" value="Genomic_DNA"/>
</dbReference>
<dbReference type="Pfam" id="PF04545">
    <property type="entry name" value="Sigma70_r4"/>
    <property type="match status" value="1"/>
</dbReference>
<evidence type="ECO:0000259" key="7">
    <source>
        <dbReference type="Pfam" id="PF04545"/>
    </source>
</evidence>
<dbReference type="InterPro" id="IPR007627">
    <property type="entry name" value="RNA_pol_sigma70_r2"/>
</dbReference>
<dbReference type="InterPro" id="IPR007630">
    <property type="entry name" value="RNA_pol_sigma70_r4"/>
</dbReference>
<evidence type="ECO:0000256" key="4">
    <source>
        <dbReference type="ARBA" id="ARBA00023125"/>
    </source>
</evidence>
<dbReference type="PANTHER" id="PTHR43133">
    <property type="entry name" value="RNA POLYMERASE ECF-TYPE SIGMA FACTO"/>
    <property type="match status" value="1"/>
</dbReference>
<keyword evidence="4" id="KW-0238">DNA-binding</keyword>
<keyword evidence="3" id="KW-0731">Sigma factor</keyword>
<dbReference type="Gene3D" id="1.10.1740.10">
    <property type="match status" value="1"/>
</dbReference>
<dbReference type="InterPro" id="IPR013324">
    <property type="entry name" value="RNA_pol_sigma_r3/r4-like"/>
</dbReference>
<evidence type="ECO:0000313" key="8">
    <source>
        <dbReference type="EMBL" id="APF40953.1"/>
    </source>
</evidence>
<dbReference type="CDD" id="cd06171">
    <property type="entry name" value="Sigma70_r4"/>
    <property type="match status" value="1"/>
</dbReference>
<dbReference type="STRING" id="556325.BHE16_07990"/>
<keyword evidence="9" id="KW-1185">Reference proteome</keyword>
<comment type="similarity">
    <text evidence="1">Belongs to the sigma-70 factor family. ECF subfamily.</text>
</comment>
<accession>A0A1L2ZNH0</accession>
<sequence>MIPNRSSESTSEFTPSMEALVSQVAQGDEAAFAHLYDHLAPRVFGLVRHLLRDEAQSEEVTQEIFVEAWQHAARFDPQRASAATWLLTIAHRRAVDRIRASQASRQRDLKVGIQEFQESYDDVEDSAILHDESERMTDAMKQLSDPQRQAIQLAYFGGLTYVEVADRLQLPLGTVKTRIRDGMKKLRDLMGVA</sequence>
<dbReference type="AlphaFoldDB" id="A0A1L2ZNH0"/>
<dbReference type="GO" id="GO:0006352">
    <property type="term" value="P:DNA-templated transcription initiation"/>
    <property type="evidence" value="ECO:0007669"/>
    <property type="project" value="InterPro"/>
</dbReference>
<evidence type="ECO:0000256" key="1">
    <source>
        <dbReference type="ARBA" id="ARBA00010641"/>
    </source>
</evidence>
<dbReference type="SUPFAM" id="SSF88659">
    <property type="entry name" value="Sigma3 and sigma4 domains of RNA polymerase sigma factors"/>
    <property type="match status" value="1"/>
</dbReference>
<reference evidence="8 9" key="1">
    <citation type="submission" date="2016-11" db="EMBL/GenBank/DDBJ databases">
        <title>Genome sequencing of Zhihengliuella aestuarii B18 antagonistic to Plasmodiophora brassicae.</title>
        <authorList>
            <person name="Luo Y."/>
        </authorList>
    </citation>
    <scope>NUCLEOTIDE SEQUENCE [LARGE SCALE GENOMIC DNA]</scope>
    <source>
        <strain evidence="8 9">B18</strain>
    </source>
</reference>
<evidence type="ECO:0000256" key="3">
    <source>
        <dbReference type="ARBA" id="ARBA00023082"/>
    </source>
</evidence>
<dbReference type="Proteomes" id="UP000183530">
    <property type="component" value="Chromosome"/>
</dbReference>
<dbReference type="Pfam" id="PF04542">
    <property type="entry name" value="Sigma70_r2"/>
    <property type="match status" value="1"/>
</dbReference>
<evidence type="ECO:0000256" key="2">
    <source>
        <dbReference type="ARBA" id="ARBA00023015"/>
    </source>
</evidence>
<dbReference type="InterPro" id="IPR014284">
    <property type="entry name" value="RNA_pol_sigma-70_dom"/>
</dbReference>
<name>A0A1L2ZNH0_9MICC</name>
<dbReference type="PANTHER" id="PTHR43133:SF66">
    <property type="entry name" value="ECF RNA POLYMERASE SIGMA FACTOR SIGK"/>
    <property type="match status" value="1"/>
</dbReference>
<evidence type="ECO:0000256" key="5">
    <source>
        <dbReference type="ARBA" id="ARBA00023163"/>
    </source>
</evidence>
<dbReference type="SUPFAM" id="SSF88946">
    <property type="entry name" value="Sigma2 domain of RNA polymerase sigma factors"/>
    <property type="match status" value="1"/>
</dbReference>
<dbReference type="GO" id="GO:0003677">
    <property type="term" value="F:DNA binding"/>
    <property type="evidence" value="ECO:0007669"/>
    <property type="project" value="UniProtKB-KW"/>
</dbReference>
<gene>
    <name evidence="8" type="ORF">BHE16_07990</name>
</gene>
<dbReference type="KEGG" id="nae:BHE16_07990"/>
<dbReference type="Gene3D" id="1.10.10.10">
    <property type="entry name" value="Winged helix-like DNA-binding domain superfamily/Winged helix DNA-binding domain"/>
    <property type="match status" value="1"/>
</dbReference>
<keyword evidence="2" id="KW-0805">Transcription regulation</keyword>